<dbReference type="NCBIfam" id="NF005559">
    <property type="entry name" value="PRK07231.1"/>
    <property type="match status" value="1"/>
</dbReference>
<dbReference type="KEGG" id="rmar:GBA65_02100"/>
<dbReference type="PANTHER" id="PTHR42879">
    <property type="entry name" value="3-OXOACYL-(ACYL-CARRIER-PROTEIN) REDUCTASE"/>
    <property type="match status" value="1"/>
</dbReference>
<dbReference type="InterPro" id="IPR036291">
    <property type="entry name" value="NAD(P)-bd_dom_sf"/>
</dbReference>
<dbReference type="InterPro" id="IPR050259">
    <property type="entry name" value="SDR"/>
</dbReference>
<name>A0A6G8PSS9_9ACTN</name>
<dbReference type="InterPro" id="IPR002347">
    <property type="entry name" value="SDR_fam"/>
</dbReference>
<protein>
    <submittedName>
        <fullName evidence="5">Glucose 1-dehydrogenase</fullName>
        <ecNumber evidence="5">1.1.1.47</ecNumber>
    </submittedName>
</protein>
<evidence type="ECO:0000256" key="2">
    <source>
        <dbReference type="ARBA" id="ARBA00022857"/>
    </source>
</evidence>
<dbReference type="GO" id="GO:0047936">
    <property type="term" value="F:glucose 1-dehydrogenase [NAD(P)+] activity"/>
    <property type="evidence" value="ECO:0007669"/>
    <property type="project" value="UniProtKB-EC"/>
</dbReference>
<dbReference type="InterPro" id="IPR020904">
    <property type="entry name" value="Sc_DH/Rdtase_CS"/>
</dbReference>
<dbReference type="PANTHER" id="PTHR42879:SF2">
    <property type="entry name" value="3-OXOACYL-[ACYL-CARRIER-PROTEIN] REDUCTASE FABG"/>
    <property type="match status" value="1"/>
</dbReference>
<dbReference type="PRINTS" id="PR00080">
    <property type="entry name" value="SDRFAMILY"/>
</dbReference>
<dbReference type="NCBIfam" id="NF009466">
    <property type="entry name" value="PRK12826.1-2"/>
    <property type="match status" value="1"/>
</dbReference>
<dbReference type="PROSITE" id="PS00061">
    <property type="entry name" value="ADH_SHORT"/>
    <property type="match status" value="1"/>
</dbReference>
<dbReference type="SMART" id="SM00822">
    <property type="entry name" value="PKS_KR"/>
    <property type="match status" value="1"/>
</dbReference>
<evidence type="ECO:0000256" key="1">
    <source>
        <dbReference type="ARBA" id="ARBA00006484"/>
    </source>
</evidence>
<dbReference type="RefSeq" id="WP_166395171.1">
    <property type="nucleotide sequence ID" value="NZ_CP045121.1"/>
</dbReference>
<dbReference type="InterPro" id="IPR057326">
    <property type="entry name" value="KR_dom"/>
</dbReference>
<sequence>MNEVAGRVALVTGAGAGIGEAIARALALRGATVVVNDLEEGRARGASERITAAGGTASYFVADCSNGGQVESMFDWVEDTYERLDVLVNNAGIIRDALVTKMTEEDWDAVLDVNLKSQFLCCRQAASMMVEQGYGRIVNISSRAWLGGFGQANYSASKGGVVSLTRALALELARHNVTVNAIAPGLVETDMFRNFRRDVREKLIAMQPTGRVGKPEDIANGVLFFASDASSYVTGQTIHICGGKSLSSSYQ</sequence>
<evidence type="ECO:0000313" key="5">
    <source>
        <dbReference type="EMBL" id="QIN77490.1"/>
    </source>
</evidence>
<dbReference type="Gene3D" id="3.40.50.720">
    <property type="entry name" value="NAD(P)-binding Rossmann-like Domain"/>
    <property type="match status" value="1"/>
</dbReference>
<dbReference type="GO" id="GO:0032787">
    <property type="term" value="P:monocarboxylic acid metabolic process"/>
    <property type="evidence" value="ECO:0007669"/>
    <property type="project" value="UniProtKB-ARBA"/>
</dbReference>
<evidence type="ECO:0000313" key="6">
    <source>
        <dbReference type="Proteomes" id="UP000502706"/>
    </source>
</evidence>
<feature type="domain" description="Ketoreductase" evidence="4">
    <location>
        <begin position="7"/>
        <end position="185"/>
    </location>
</feature>
<keyword evidence="2" id="KW-0521">NADP</keyword>
<evidence type="ECO:0000256" key="3">
    <source>
        <dbReference type="ARBA" id="ARBA00023002"/>
    </source>
</evidence>
<dbReference type="AlphaFoldDB" id="A0A6G8PSS9"/>
<keyword evidence="3 5" id="KW-0560">Oxidoreductase</keyword>
<gene>
    <name evidence="5" type="ORF">GBA65_02100</name>
</gene>
<dbReference type="Pfam" id="PF13561">
    <property type="entry name" value="adh_short_C2"/>
    <property type="match status" value="1"/>
</dbReference>
<keyword evidence="6" id="KW-1185">Reference proteome</keyword>
<dbReference type="FunFam" id="3.40.50.720:FF:000115">
    <property type="entry name" value="3-oxoacyl-[acyl-carrier-protein] reductase FabG"/>
    <property type="match status" value="1"/>
</dbReference>
<evidence type="ECO:0000259" key="4">
    <source>
        <dbReference type="SMART" id="SM00822"/>
    </source>
</evidence>
<comment type="similarity">
    <text evidence="1">Belongs to the short-chain dehydrogenases/reductases (SDR) family.</text>
</comment>
<dbReference type="Proteomes" id="UP000502706">
    <property type="component" value="Chromosome"/>
</dbReference>
<organism evidence="5 6">
    <name type="scientific">Rubrobacter marinus</name>
    <dbReference type="NCBI Taxonomy" id="2653852"/>
    <lineage>
        <taxon>Bacteria</taxon>
        <taxon>Bacillati</taxon>
        <taxon>Actinomycetota</taxon>
        <taxon>Rubrobacteria</taxon>
        <taxon>Rubrobacterales</taxon>
        <taxon>Rubrobacteraceae</taxon>
        <taxon>Rubrobacter</taxon>
    </lineage>
</organism>
<reference evidence="5 6" key="1">
    <citation type="submission" date="2019-10" db="EMBL/GenBank/DDBJ databases">
        <title>Rubrobacter sp nov SCSIO 52915 isolated from a deep-sea sediment in the South China Sea.</title>
        <authorList>
            <person name="Chen R.W."/>
        </authorList>
    </citation>
    <scope>NUCLEOTIDE SEQUENCE [LARGE SCALE GENOMIC DNA]</scope>
    <source>
        <strain evidence="5 6">SCSIO 52915</strain>
    </source>
</reference>
<proteinExistence type="inferred from homology"/>
<dbReference type="PRINTS" id="PR00081">
    <property type="entry name" value="GDHRDH"/>
</dbReference>
<dbReference type="SUPFAM" id="SSF51735">
    <property type="entry name" value="NAD(P)-binding Rossmann-fold domains"/>
    <property type="match status" value="1"/>
</dbReference>
<dbReference type="EC" id="1.1.1.47" evidence="5"/>
<accession>A0A6G8PSS9</accession>
<dbReference type="EMBL" id="CP045121">
    <property type="protein sequence ID" value="QIN77490.1"/>
    <property type="molecule type" value="Genomic_DNA"/>
</dbReference>